<protein>
    <submittedName>
        <fullName evidence="1">Nuclear transport factor 2 family protein</fullName>
    </submittedName>
</protein>
<gene>
    <name evidence="1" type="ORF">H9645_00995</name>
</gene>
<dbReference type="Proteomes" id="UP000647183">
    <property type="component" value="Unassembled WGS sequence"/>
</dbReference>
<dbReference type="SUPFAM" id="SSF54427">
    <property type="entry name" value="NTF2-like"/>
    <property type="match status" value="1"/>
</dbReference>
<reference evidence="1 2" key="1">
    <citation type="submission" date="2020-08" db="EMBL/GenBank/DDBJ databases">
        <title>A Genomic Blueprint of the Chicken Gut Microbiome.</title>
        <authorList>
            <person name="Gilroy R."/>
            <person name="Ravi A."/>
            <person name="Getino M."/>
            <person name="Pursley I."/>
            <person name="Horton D.L."/>
            <person name="Alikhan N.-F."/>
            <person name="Baker D."/>
            <person name="Gharbi K."/>
            <person name="Hall N."/>
            <person name="Watson M."/>
            <person name="Adriaenssens E.M."/>
            <person name="Foster-Nyarko E."/>
            <person name="Jarju S."/>
            <person name="Secka A."/>
            <person name="Antonio M."/>
            <person name="Oren A."/>
            <person name="Chaudhuri R."/>
            <person name="La Ragione R.M."/>
            <person name="Hildebrand F."/>
            <person name="Pallen M.J."/>
        </authorList>
    </citation>
    <scope>NUCLEOTIDE SEQUENCE [LARGE SCALE GENOMIC DNA]</scope>
    <source>
        <strain evidence="1 2">Sa2BVA3</strain>
    </source>
</reference>
<dbReference type="InterPro" id="IPR032710">
    <property type="entry name" value="NTF2-like_dom_sf"/>
</dbReference>
<comment type="caution">
    <text evidence="1">The sequence shown here is derived from an EMBL/GenBank/DDBJ whole genome shotgun (WGS) entry which is preliminary data.</text>
</comment>
<accession>A0ABR8UF02</accession>
<dbReference type="Gene3D" id="3.10.450.50">
    <property type="match status" value="1"/>
</dbReference>
<name>A0ABR8UF02_9GAMM</name>
<dbReference type="EMBL" id="JACSQJ010000001">
    <property type="protein sequence ID" value="MBD7986603.1"/>
    <property type="molecule type" value="Genomic_DNA"/>
</dbReference>
<organism evidence="1 2">
    <name type="scientific">Luteimonas colneyensis</name>
    <dbReference type="NCBI Taxonomy" id="2762230"/>
    <lineage>
        <taxon>Bacteria</taxon>
        <taxon>Pseudomonadati</taxon>
        <taxon>Pseudomonadota</taxon>
        <taxon>Gammaproteobacteria</taxon>
        <taxon>Lysobacterales</taxon>
        <taxon>Lysobacteraceae</taxon>
        <taxon>Luteimonas</taxon>
    </lineage>
</organism>
<evidence type="ECO:0000313" key="2">
    <source>
        <dbReference type="Proteomes" id="UP000647183"/>
    </source>
</evidence>
<sequence>MLLIVVVIAACARPQPEEALRNALEGVQAAIEARDAGGLADYLGDDFIGPGGLDRDGARRLAALHFMRHGDVGVLPGPLDIELQEGHARVRFSAVLSGGSGRLLPDSAQAWQVDTGWRLVDGEWRMSSAHWTPVMR</sequence>
<evidence type="ECO:0000313" key="1">
    <source>
        <dbReference type="EMBL" id="MBD7986603.1"/>
    </source>
</evidence>
<proteinExistence type="predicted"/>
<keyword evidence="2" id="KW-1185">Reference proteome</keyword>